<dbReference type="Proteomes" id="UP000199286">
    <property type="component" value="Unassembled WGS sequence"/>
</dbReference>
<organism evidence="2 3">
    <name type="scientific">Citreimonas salinaria</name>
    <dbReference type="NCBI Taxonomy" id="321339"/>
    <lineage>
        <taxon>Bacteria</taxon>
        <taxon>Pseudomonadati</taxon>
        <taxon>Pseudomonadota</taxon>
        <taxon>Alphaproteobacteria</taxon>
        <taxon>Rhodobacterales</taxon>
        <taxon>Roseobacteraceae</taxon>
        <taxon>Citreimonas</taxon>
    </lineage>
</organism>
<keyword evidence="3" id="KW-1185">Reference proteome</keyword>
<sequence>MAFLALTTEGQSGAAAAYGALVDDRGFTFLGTGDTRGTSITSRRSARFRAFEQDAIFATRVSLEGDWGMTAGVGPMYSQTKYAVRRSISIDIDEGAVDREVPDLALLHHDRIDTRYAGLTGAASVSRSITRNWTMRLGGGLGVSRYWSEYTGSSQALVEGFGLTDLEAQSDTLSGISFNTQASLEFVRPLSKGASLSLGVSAQYSGAVPTLENRRSHGRRDNLASSGTNSRYEARGERNFAPELTTRDSWTYGLQLGLTQVF</sequence>
<reference evidence="2 3" key="1">
    <citation type="submission" date="2016-10" db="EMBL/GenBank/DDBJ databases">
        <authorList>
            <person name="de Groot N.N."/>
        </authorList>
    </citation>
    <scope>NUCLEOTIDE SEQUENCE [LARGE SCALE GENOMIC DNA]</scope>
    <source>
        <strain evidence="2 3">DSM 26880</strain>
    </source>
</reference>
<protein>
    <recommendedName>
        <fullName evidence="4">Autotransporter domain-containing protein</fullName>
    </recommendedName>
</protein>
<accession>A0A1H3N565</accession>
<feature type="region of interest" description="Disordered" evidence="1">
    <location>
        <begin position="212"/>
        <end position="238"/>
    </location>
</feature>
<name>A0A1H3N565_9RHOB</name>
<dbReference type="EMBL" id="FNPF01000020">
    <property type="protein sequence ID" value="SDY84022.1"/>
    <property type="molecule type" value="Genomic_DNA"/>
</dbReference>
<evidence type="ECO:0000313" key="3">
    <source>
        <dbReference type="Proteomes" id="UP000199286"/>
    </source>
</evidence>
<proteinExistence type="predicted"/>
<evidence type="ECO:0008006" key="4">
    <source>
        <dbReference type="Google" id="ProtNLM"/>
    </source>
</evidence>
<evidence type="ECO:0000256" key="1">
    <source>
        <dbReference type="SAM" id="MobiDB-lite"/>
    </source>
</evidence>
<feature type="compositionally biased region" description="Basic and acidic residues" evidence="1">
    <location>
        <begin position="212"/>
        <end position="222"/>
    </location>
</feature>
<dbReference type="AlphaFoldDB" id="A0A1H3N565"/>
<gene>
    <name evidence="2" type="ORF">SAMN05444340_12039</name>
</gene>
<evidence type="ECO:0000313" key="2">
    <source>
        <dbReference type="EMBL" id="SDY84022.1"/>
    </source>
</evidence>